<dbReference type="PRINTS" id="PR00411">
    <property type="entry name" value="PNDRDTASEI"/>
</dbReference>
<dbReference type="InterPro" id="IPR023753">
    <property type="entry name" value="FAD/NAD-binding_dom"/>
</dbReference>
<evidence type="ECO:0000256" key="1">
    <source>
        <dbReference type="ARBA" id="ARBA00001974"/>
    </source>
</evidence>
<evidence type="ECO:0000259" key="6">
    <source>
        <dbReference type="Pfam" id="PF14759"/>
    </source>
</evidence>
<protein>
    <submittedName>
        <fullName evidence="7">FAD-dependent oxidoreductase</fullName>
    </submittedName>
</protein>
<evidence type="ECO:0000256" key="4">
    <source>
        <dbReference type="ARBA" id="ARBA00023002"/>
    </source>
</evidence>
<comment type="cofactor">
    <cofactor evidence="1">
        <name>FAD</name>
        <dbReference type="ChEBI" id="CHEBI:57692"/>
    </cofactor>
</comment>
<sequence length="417" mass="44481">MDERVFVIVGASFAGAKAAEALRESGFAGKIVLIGEETERPYERPPLSKGYLQGNDPRDGAYVHSEDWYAEHDVTLRLGVRVTALDPAAHALTLDGFEPLGYDKLLLTTGSRVRQLKVPGVELSGVRYLRTLMESDELRDRLGRGGNVVVIGAGWIGLETAAAARGYGASVTVVEMDALPLRRVLGDEVATIFADLHRANGVEFRFGAGVREFRGEGGALTGVVLEDGTELPADLAVIGVGIAPATELADTAGLSVDNGIVTDGAMRTSDPDIYAAGDVANTHRPLLGRSVRVEHWHNAQAGGEAAARSMAGQEISYDNVPYFFTDQYDLGMEYAGYVEPGGYDRVVFRGNASIVDGKAPEFIVFWTNQGRVLAGMNVNVWDVTDDIQALVRAGYAGTAVDLGKLADPDVPLTDLVA</sequence>
<name>A0ABP9RSH6_9ACTN</name>
<evidence type="ECO:0000313" key="7">
    <source>
        <dbReference type="EMBL" id="GAA5184787.1"/>
    </source>
</evidence>
<dbReference type="PANTHER" id="PTHR43557">
    <property type="entry name" value="APOPTOSIS-INDUCING FACTOR 1"/>
    <property type="match status" value="1"/>
</dbReference>
<dbReference type="SUPFAM" id="SSF55424">
    <property type="entry name" value="FAD/NAD-linked reductases, dimerisation (C-terminal) domain"/>
    <property type="match status" value="1"/>
</dbReference>
<evidence type="ECO:0000259" key="5">
    <source>
        <dbReference type="Pfam" id="PF07992"/>
    </source>
</evidence>
<proteinExistence type="predicted"/>
<keyword evidence="8" id="KW-1185">Reference proteome</keyword>
<evidence type="ECO:0000256" key="2">
    <source>
        <dbReference type="ARBA" id="ARBA00022630"/>
    </source>
</evidence>
<dbReference type="InterPro" id="IPR028202">
    <property type="entry name" value="Reductase_C"/>
</dbReference>
<dbReference type="InterPro" id="IPR016156">
    <property type="entry name" value="FAD/NAD-linked_Rdtase_dimer_sf"/>
</dbReference>
<dbReference type="RefSeq" id="WP_345629424.1">
    <property type="nucleotide sequence ID" value="NZ_BAABJQ010000006.1"/>
</dbReference>
<dbReference type="PANTHER" id="PTHR43557:SF2">
    <property type="entry name" value="RIESKE DOMAIN-CONTAINING PROTEIN-RELATED"/>
    <property type="match status" value="1"/>
</dbReference>
<dbReference type="Gene3D" id="3.30.390.30">
    <property type="match status" value="1"/>
</dbReference>
<reference evidence="8" key="1">
    <citation type="journal article" date="2019" name="Int. J. Syst. Evol. Microbiol.">
        <title>The Global Catalogue of Microorganisms (GCM) 10K type strain sequencing project: providing services to taxonomists for standard genome sequencing and annotation.</title>
        <authorList>
            <consortium name="The Broad Institute Genomics Platform"/>
            <consortium name="The Broad Institute Genome Sequencing Center for Infectious Disease"/>
            <person name="Wu L."/>
            <person name="Ma J."/>
        </authorList>
    </citation>
    <scope>NUCLEOTIDE SEQUENCE [LARGE SCALE GENOMIC DNA]</scope>
    <source>
        <strain evidence="8">JCM 18304</strain>
    </source>
</reference>
<dbReference type="InterPro" id="IPR036188">
    <property type="entry name" value="FAD/NAD-bd_sf"/>
</dbReference>
<dbReference type="Pfam" id="PF14759">
    <property type="entry name" value="Reductase_C"/>
    <property type="match status" value="1"/>
</dbReference>
<keyword evidence="4" id="KW-0560">Oxidoreductase</keyword>
<comment type="caution">
    <text evidence="7">The sequence shown here is derived from an EMBL/GenBank/DDBJ whole genome shotgun (WGS) entry which is preliminary data.</text>
</comment>
<keyword evidence="2" id="KW-0285">Flavoprotein</keyword>
<dbReference type="PRINTS" id="PR00368">
    <property type="entry name" value="FADPNR"/>
</dbReference>
<evidence type="ECO:0000313" key="8">
    <source>
        <dbReference type="Proteomes" id="UP001501570"/>
    </source>
</evidence>
<dbReference type="Pfam" id="PF07992">
    <property type="entry name" value="Pyr_redox_2"/>
    <property type="match status" value="1"/>
</dbReference>
<feature type="domain" description="Reductase C-terminal" evidence="6">
    <location>
        <begin position="322"/>
        <end position="415"/>
    </location>
</feature>
<dbReference type="InterPro" id="IPR050446">
    <property type="entry name" value="FAD-oxidoreductase/Apoptosis"/>
</dbReference>
<dbReference type="SUPFAM" id="SSF51905">
    <property type="entry name" value="FAD/NAD(P)-binding domain"/>
    <property type="match status" value="1"/>
</dbReference>
<accession>A0ABP9RSH6</accession>
<gene>
    <name evidence="7" type="ORF">GCM10023322_27060</name>
</gene>
<dbReference type="EMBL" id="BAABJQ010000006">
    <property type="protein sequence ID" value="GAA5184787.1"/>
    <property type="molecule type" value="Genomic_DNA"/>
</dbReference>
<dbReference type="Gene3D" id="3.50.50.60">
    <property type="entry name" value="FAD/NAD(P)-binding domain"/>
    <property type="match status" value="2"/>
</dbReference>
<organism evidence="7 8">
    <name type="scientific">Rugosimonospora acidiphila</name>
    <dbReference type="NCBI Taxonomy" id="556531"/>
    <lineage>
        <taxon>Bacteria</taxon>
        <taxon>Bacillati</taxon>
        <taxon>Actinomycetota</taxon>
        <taxon>Actinomycetes</taxon>
        <taxon>Micromonosporales</taxon>
        <taxon>Micromonosporaceae</taxon>
        <taxon>Rugosimonospora</taxon>
    </lineage>
</organism>
<keyword evidence="3" id="KW-0274">FAD</keyword>
<dbReference type="Proteomes" id="UP001501570">
    <property type="component" value="Unassembled WGS sequence"/>
</dbReference>
<feature type="domain" description="FAD/NAD(P)-binding" evidence="5">
    <location>
        <begin position="7"/>
        <end position="303"/>
    </location>
</feature>
<evidence type="ECO:0000256" key="3">
    <source>
        <dbReference type="ARBA" id="ARBA00022827"/>
    </source>
</evidence>